<feature type="non-terminal residue" evidence="15">
    <location>
        <position position="437"/>
    </location>
</feature>
<dbReference type="GO" id="GO:0016779">
    <property type="term" value="F:nucleotidyltransferase activity"/>
    <property type="evidence" value="ECO:0007669"/>
    <property type="project" value="UniProtKB-KW"/>
</dbReference>
<dbReference type="InterPro" id="IPR043519">
    <property type="entry name" value="NT_sf"/>
</dbReference>
<keyword evidence="5" id="KW-0479">Metal-binding</keyword>
<organism evidence="15">
    <name type="scientific">marine sediment metagenome</name>
    <dbReference type="NCBI Taxonomy" id="412755"/>
    <lineage>
        <taxon>unclassified sequences</taxon>
        <taxon>metagenomes</taxon>
        <taxon>ecological metagenomes</taxon>
    </lineage>
</organism>
<dbReference type="InterPro" id="IPR006674">
    <property type="entry name" value="HD_domain"/>
</dbReference>
<proteinExistence type="predicted"/>
<evidence type="ECO:0000256" key="10">
    <source>
        <dbReference type="ARBA" id="ARBA00022884"/>
    </source>
</evidence>
<evidence type="ECO:0000256" key="11">
    <source>
        <dbReference type="SAM" id="MobiDB-lite"/>
    </source>
</evidence>
<keyword evidence="2" id="KW-0808">Transferase</keyword>
<keyword evidence="10" id="KW-0694">RNA-binding</keyword>
<comment type="cofactor">
    <cofactor evidence="1">
        <name>Mg(2+)</name>
        <dbReference type="ChEBI" id="CHEBI:18420"/>
    </cofactor>
</comment>
<evidence type="ECO:0000256" key="6">
    <source>
        <dbReference type="ARBA" id="ARBA00022741"/>
    </source>
</evidence>
<dbReference type="Gene3D" id="3.30.460.10">
    <property type="entry name" value="Beta Polymerase, domain 2"/>
    <property type="match status" value="1"/>
</dbReference>
<dbReference type="GO" id="GO:0046872">
    <property type="term" value="F:metal ion binding"/>
    <property type="evidence" value="ECO:0007669"/>
    <property type="project" value="UniProtKB-KW"/>
</dbReference>
<evidence type="ECO:0000256" key="2">
    <source>
        <dbReference type="ARBA" id="ARBA00022679"/>
    </source>
</evidence>
<evidence type="ECO:0000256" key="9">
    <source>
        <dbReference type="ARBA" id="ARBA00022842"/>
    </source>
</evidence>
<evidence type="ECO:0000259" key="12">
    <source>
        <dbReference type="Pfam" id="PF01743"/>
    </source>
</evidence>
<evidence type="ECO:0000256" key="4">
    <source>
        <dbReference type="ARBA" id="ARBA00022695"/>
    </source>
</evidence>
<dbReference type="Pfam" id="PF01743">
    <property type="entry name" value="PolyA_pol"/>
    <property type="match status" value="1"/>
</dbReference>
<evidence type="ECO:0000256" key="7">
    <source>
        <dbReference type="ARBA" id="ARBA00022800"/>
    </source>
</evidence>
<evidence type="ECO:0000256" key="8">
    <source>
        <dbReference type="ARBA" id="ARBA00022840"/>
    </source>
</evidence>
<dbReference type="Pfam" id="PF12627">
    <property type="entry name" value="PolyA_pol_RNAbd"/>
    <property type="match status" value="1"/>
</dbReference>
<reference evidence="15" key="1">
    <citation type="journal article" date="2015" name="Nature">
        <title>Complex archaea that bridge the gap between prokaryotes and eukaryotes.</title>
        <authorList>
            <person name="Spang A."/>
            <person name="Saw J.H."/>
            <person name="Jorgensen S.L."/>
            <person name="Zaremba-Niedzwiedzka K."/>
            <person name="Martijn J."/>
            <person name="Lind A.E."/>
            <person name="van Eijk R."/>
            <person name="Schleper C."/>
            <person name="Guy L."/>
            <person name="Ettema T.J."/>
        </authorList>
    </citation>
    <scope>NUCLEOTIDE SEQUENCE</scope>
</reference>
<dbReference type="Pfam" id="PF01966">
    <property type="entry name" value="HD"/>
    <property type="match status" value="1"/>
</dbReference>
<feature type="domain" description="HD" evidence="13">
    <location>
        <begin position="259"/>
        <end position="372"/>
    </location>
</feature>
<keyword evidence="9" id="KW-0460">Magnesium</keyword>
<evidence type="ECO:0000259" key="14">
    <source>
        <dbReference type="Pfam" id="PF12627"/>
    </source>
</evidence>
<dbReference type="GO" id="GO:0042245">
    <property type="term" value="P:RNA repair"/>
    <property type="evidence" value="ECO:0007669"/>
    <property type="project" value="UniProtKB-KW"/>
</dbReference>
<feature type="domain" description="tRNA nucleotidyltransferase/poly(A) polymerase RNA and SrmB- binding" evidence="14">
    <location>
        <begin position="192"/>
        <end position="235"/>
    </location>
</feature>
<keyword evidence="8" id="KW-0067">ATP-binding</keyword>
<dbReference type="PANTHER" id="PTHR47545">
    <property type="entry name" value="MULTIFUNCTIONAL CCA PROTEIN"/>
    <property type="match status" value="1"/>
</dbReference>
<feature type="domain" description="Poly A polymerase head" evidence="12">
    <location>
        <begin position="22"/>
        <end position="152"/>
    </location>
</feature>
<protein>
    <recommendedName>
        <fullName evidence="16">HD/PDEase domain-containing protein</fullName>
    </recommendedName>
</protein>
<sequence>MNKLQAEFREKEFLIHHFGGEVYAVGGYVRDLIRGIPSEEVDILITHHSVEDIIKIIQPYGKVDLVGKSFGIIKFTINGKTYDLALPRKEVPRGTGVKKHKDFIISAEPNLPIEKDLERRDFRCNSIALRLIDNKVIDPFRGASDIKAKKIRLSNPTSFPDDPLRILRVARFASVLEFSVDPEIYETSREIDLSGLSVERVNEEIFKILLFSPSPSVGLEELFKLGAIRQLFQELYNLTLSIQDSLFHPEKDKYGNHTVWYHTKLTVDQAKRLSEFAQLSQEKKLALLLASLYHDVGKPSAAQWEFKKGRMVLTNNGHDLLSEKITKKILSRFRIFSWNGYKLRKTILSLIKCHHRASELWQNREVVTKKAFNRLAADISGEIELLVYLDAADRAGRKENPPPRSRLPARHETRRGNQGAVRPAASAIRAASLKRRI</sequence>
<dbReference type="SUPFAM" id="SSF81301">
    <property type="entry name" value="Nucleotidyltransferase"/>
    <property type="match status" value="1"/>
</dbReference>
<comment type="caution">
    <text evidence="15">The sequence shown here is derived from an EMBL/GenBank/DDBJ whole genome shotgun (WGS) entry which is preliminary data.</text>
</comment>
<keyword evidence="3" id="KW-0819">tRNA processing</keyword>
<evidence type="ECO:0000256" key="3">
    <source>
        <dbReference type="ARBA" id="ARBA00022694"/>
    </source>
</evidence>
<dbReference type="CDD" id="cd05398">
    <property type="entry name" value="NT_ClassII-CCAase"/>
    <property type="match status" value="1"/>
</dbReference>
<dbReference type="SUPFAM" id="SSF81891">
    <property type="entry name" value="Poly A polymerase C-terminal region-like"/>
    <property type="match status" value="1"/>
</dbReference>
<dbReference type="InterPro" id="IPR050124">
    <property type="entry name" value="tRNA_CCA-adding_enzyme"/>
</dbReference>
<dbReference type="InterPro" id="IPR032828">
    <property type="entry name" value="PolyA_RNA-bd"/>
</dbReference>
<evidence type="ECO:0008006" key="16">
    <source>
        <dbReference type="Google" id="ProtNLM"/>
    </source>
</evidence>
<dbReference type="GO" id="GO:0008033">
    <property type="term" value="P:tRNA processing"/>
    <property type="evidence" value="ECO:0007669"/>
    <property type="project" value="UniProtKB-KW"/>
</dbReference>
<keyword evidence="7" id="KW-0692">RNA repair</keyword>
<dbReference type="AlphaFoldDB" id="A0A0F9MVY0"/>
<dbReference type="PANTHER" id="PTHR47545:SF1">
    <property type="entry name" value="MULTIFUNCTIONAL CCA PROTEIN"/>
    <property type="match status" value="1"/>
</dbReference>
<dbReference type="Gene3D" id="1.10.3090.10">
    <property type="entry name" value="cca-adding enzyme, domain 2"/>
    <property type="match status" value="1"/>
</dbReference>
<feature type="region of interest" description="Disordered" evidence="11">
    <location>
        <begin position="396"/>
        <end position="425"/>
    </location>
</feature>
<dbReference type="GO" id="GO:0003723">
    <property type="term" value="F:RNA binding"/>
    <property type="evidence" value="ECO:0007669"/>
    <property type="project" value="UniProtKB-KW"/>
</dbReference>
<evidence type="ECO:0000259" key="13">
    <source>
        <dbReference type="Pfam" id="PF01966"/>
    </source>
</evidence>
<evidence type="ECO:0000313" key="15">
    <source>
        <dbReference type="EMBL" id="KKN03582.1"/>
    </source>
</evidence>
<dbReference type="EMBL" id="LAZR01005019">
    <property type="protein sequence ID" value="KKN03582.1"/>
    <property type="molecule type" value="Genomic_DNA"/>
</dbReference>
<name>A0A0F9MVY0_9ZZZZ</name>
<accession>A0A0F9MVY0</accession>
<keyword evidence="4" id="KW-0548">Nucleotidyltransferase</keyword>
<dbReference type="InterPro" id="IPR002646">
    <property type="entry name" value="PolA_pol_head_dom"/>
</dbReference>
<dbReference type="GO" id="GO:0005524">
    <property type="term" value="F:ATP binding"/>
    <property type="evidence" value="ECO:0007669"/>
    <property type="project" value="UniProtKB-KW"/>
</dbReference>
<evidence type="ECO:0000256" key="1">
    <source>
        <dbReference type="ARBA" id="ARBA00001946"/>
    </source>
</evidence>
<evidence type="ECO:0000256" key="5">
    <source>
        <dbReference type="ARBA" id="ARBA00022723"/>
    </source>
</evidence>
<gene>
    <name evidence="15" type="ORF">LCGC14_1106300</name>
</gene>
<keyword evidence="6" id="KW-0547">Nucleotide-binding</keyword>